<keyword evidence="4" id="KW-1185">Reference proteome</keyword>
<protein>
    <recommendedName>
        <fullName evidence="5">Actin-like ATPase domain-containing protein</fullName>
    </recommendedName>
</protein>
<dbReference type="OrthoDB" id="2963168at2759"/>
<name>A0A9W9R8F8_9EURO</name>
<accession>A0A9W9R8F8</accession>
<dbReference type="Proteomes" id="UP001147782">
    <property type="component" value="Unassembled WGS sequence"/>
</dbReference>
<dbReference type="SUPFAM" id="SSF53067">
    <property type="entry name" value="Actin-like ATPase domain"/>
    <property type="match status" value="2"/>
</dbReference>
<evidence type="ECO:0008006" key="5">
    <source>
        <dbReference type="Google" id="ProtNLM"/>
    </source>
</evidence>
<dbReference type="GO" id="GO:0005524">
    <property type="term" value="F:ATP binding"/>
    <property type="evidence" value="ECO:0007669"/>
    <property type="project" value="UniProtKB-KW"/>
</dbReference>
<evidence type="ECO:0000256" key="1">
    <source>
        <dbReference type="ARBA" id="ARBA00022741"/>
    </source>
</evidence>
<reference evidence="3" key="1">
    <citation type="submission" date="2022-11" db="EMBL/GenBank/DDBJ databases">
        <authorList>
            <person name="Petersen C."/>
        </authorList>
    </citation>
    <scope>NUCLEOTIDE SEQUENCE</scope>
    <source>
        <strain evidence="3">IBT 29864</strain>
    </source>
</reference>
<dbReference type="Gene3D" id="3.30.420.40">
    <property type="match status" value="1"/>
</dbReference>
<evidence type="ECO:0000256" key="2">
    <source>
        <dbReference type="ARBA" id="ARBA00022840"/>
    </source>
</evidence>
<dbReference type="CDD" id="cd10170">
    <property type="entry name" value="ASKHA_NBD_HSP70"/>
    <property type="match status" value="1"/>
</dbReference>
<organism evidence="3 4">
    <name type="scientific">Penicillium cataractarum</name>
    <dbReference type="NCBI Taxonomy" id="2100454"/>
    <lineage>
        <taxon>Eukaryota</taxon>
        <taxon>Fungi</taxon>
        <taxon>Dikarya</taxon>
        <taxon>Ascomycota</taxon>
        <taxon>Pezizomycotina</taxon>
        <taxon>Eurotiomycetes</taxon>
        <taxon>Eurotiomycetidae</taxon>
        <taxon>Eurotiales</taxon>
        <taxon>Aspergillaceae</taxon>
        <taxon>Penicillium</taxon>
    </lineage>
</organism>
<reference evidence="3" key="2">
    <citation type="journal article" date="2023" name="IMA Fungus">
        <title>Comparative genomic study of the Penicillium genus elucidates a diverse pangenome and 15 lateral gene transfer events.</title>
        <authorList>
            <person name="Petersen C."/>
            <person name="Sorensen T."/>
            <person name="Nielsen M.R."/>
            <person name="Sondergaard T.E."/>
            <person name="Sorensen J.L."/>
            <person name="Fitzpatrick D.A."/>
            <person name="Frisvad J.C."/>
            <person name="Nielsen K.L."/>
        </authorList>
    </citation>
    <scope>NUCLEOTIDE SEQUENCE</scope>
    <source>
        <strain evidence="3">IBT 29864</strain>
    </source>
</reference>
<dbReference type="AlphaFoldDB" id="A0A9W9R8F8"/>
<dbReference type="GeneID" id="81444835"/>
<dbReference type="RefSeq" id="XP_056549554.1">
    <property type="nucleotide sequence ID" value="XM_056705656.1"/>
</dbReference>
<gene>
    <name evidence="3" type="ORF">N7496_012743</name>
</gene>
<dbReference type="PANTHER" id="PTHR14187">
    <property type="entry name" value="ALPHA KINASE/ELONGATION FACTOR 2 KINASE"/>
    <property type="match status" value="1"/>
</dbReference>
<dbReference type="PANTHER" id="PTHR14187:SF82">
    <property type="entry name" value="FAMILY CHAPERONE, PUTATIVE (AFU_ORTHOLOGUE AFUA_7G08575)-RELATED"/>
    <property type="match status" value="1"/>
</dbReference>
<evidence type="ECO:0000313" key="4">
    <source>
        <dbReference type="Proteomes" id="UP001147782"/>
    </source>
</evidence>
<sequence length="559" mass="62521">MGYEGMPRVVIGIDFGTTFSGVAWALENRLDDVEVIQMWPGDTSQKVPTVFDYCKGKIRWGYQVDDTSKSIKGIKLLLDESQIYRYGPSKEASNLLQTMKKSPISAALQTINIQFILTVPAVWSDKAKDATMQAACLAGIPNQDLFLVSEPEAAAVYAIQSIQPNTISEGDCVIVCDAGGGTVNLITYRVNKTEPLRLSEITEGTGAICGSVVLDERFEEFLTIRIGKERYNQLPRTSKAFALKYWQDYVKPNYQGPLDTDDFADVGYCIPIPGIPDIPNVNVANGVLYMDSNDVESIFRPVLRHIEELVTDQRLKAKQTGNSTKVCSPSSSVTQSLILTENYQAIVLVGGLGASEYLCKRLQKASQGVQVMQPQNAGAVHRGLEGNQVDNRKARCHYGTKCRRPYSPKFHSQEKAVWCKLEESWKVENQMSWYIHQVCHSQVRRFNCRGTAHKIDFYRVVDNFHNLKFTDTLSFCLAEEAPEASNATVSNLCELETDLSRVPKELFEKRQNSNGKVSDSHVRIVALRSGIQRNILWNCQIKILDISVTNLLAHIARSE</sequence>
<dbReference type="InterPro" id="IPR013126">
    <property type="entry name" value="Hsp_70_fam"/>
</dbReference>
<dbReference type="GO" id="GO:0140662">
    <property type="term" value="F:ATP-dependent protein folding chaperone"/>
    <property type="evidence" value="ECO:0007669"/>
    <property type="project" value="InterPro"/>
</dbReference>
<comment type="caution">
    <text evidence="3">The sequence shown here is derived from an EMBL/GenBank/DDBJ whole genome shotgun (WGS) entry which is preliminary data.</text>
</comment>
<keyword evidence="2" id="KW-0067">ATP-binding</keyword>
<dbReference type="PRINTS" id="PR00301">
    <property type="entry name" value="HEATSHOCK70"/>
</dbReference>
<dbReference type="EMBL" id="JAPZBS010000010">
    <property type="protein sequence ID" value="KAJ5355531.1"/>
    <property type="molecule type" value="Genomic_DNA"/>
</dbReference>
<dbReference type="Pfam" id="PF00012">
    <property type="entry name" value="HSP70"/>
    <property type="match status" value="1"/>
</dbReference>
<dbReference type="InterPro" id="IPR043129">
    <property type="entry name" value="ATPase_NBD"/>
</dbReference>
<keyword evidence="1" id="KW-0547">Nucleotide-binding</keyword>
<evidence type="ECO:0000313" key="3">
    <source>
        <dbReference type="EMBL" id="KAJ5355531.1"/>
    </source>
</evidence>
<proteinExistence type="predicted"/>